<dbReference type="Pfam" id="PF00823">
    <property type="entry name" value="PPE"/>
    <property type="match status" value="1"/>
</dbReference>
<dbReference type="RefSeq" id="WP_104481867.1">
    <property type="nucleotide sequence ID" value="NZ_CP154825.1"/>
</dbReference>
<evidence type="ECO:0000256" key="1">
    <source>
        <dbReference type="ARBA" id="ARBA00010652"/>
    </source>
</evidence>
<dbReference type="SUPFAM" id="SSF140459">
    <property type="entry name" value="PE/PPE dimer-like"/>
    <property type="match status" value="1"/>
</dbReference>
<feature type="domain" description="PPE" evidence="3">
    <location>
        <begin position="60"/>
        <end position="151"/>
    </location>
</feature>
<dbReference type="Gene3D" id="1.20.1260.20">
    <property type="entry name" value="PPE superfamily"/>
    <property type="match status" value="1"/>
</dbReference>
<protein>
    <submittedName>
        <fullName evidence="4">PPE family protein</fullName>
    </submittedName>
</protein>
<feature type="compositionally biased region" description="Gly residues" evidence="2">
    <location>
        <begin position="312"/>
        <end position="347"/>
    </location>
</feature>
<gene>
    <name evidence="4" type="ORF">CLV40_11954</name>
</gene>
<dbReference type="AlphaFoldDB" id="A0A2S6GH14"/>
<evidence type="ECO:0000313" key="5">
    <source>
        <dbReference type="Proteomes" id="UP000239203"/>
    </source>
</evidence>
<sequence>MVDRRYSQNRRHEFFTDNHDPGASAARKIEANRQARAENLAAGFEQINWNAYEHRVLYDMVMAADPNRMDQQAQRWSELAKRIDGTTSDVRDILQGTLGSWRGPAAVRAAEANTRLAQWAGEAAHKAGQVGEGLSNYTEAVSYAQRNMPEPVFSYGEAWFMRGYDVKITDGPSGAVFLKQLSDDHQGTVVEREAAKARAVEVMREYASSSQQVHDRLPEFSSGPTTTRPGAPVTFRETPTAPTEKTPGGDDPRPPRPPVIIIDGPPRDPDDDPHDPYDPPYPPPGDGTSTSGTPGYVPGTNQPTTNYPGTNYGPGGSGGGYASGGYGVGGGFGPGSGAGQRGGGALSGSGMAARGSAAFAAEAMAGRNGAAGNSSLYPPMGGAGANREEDEEHKNKYDDGLDLFDDLPPAYPSVFGA</sequence>
<feature type="compositionally biased region" description="Basic and acidic residues" evidence="2">
    <location>
        <begin position="1"/>
        <end position="20"/>
    </location>
</feature>
<dbReference type="EMBL" id="PTIX01000019">
    <property type="protein sequence ID" value="PPK64490.1"/>
    <property type="molecule type" value="Genomic_DNA"/>
</dbReference>
<name>A0A2S6GH14_9PSEU</name>
<organism evidence="4 5">
    <name type="scientific">Actinokineospora auranticolor</name>
    <dbReference type="NCBI Taxonomy" id="155976"/>
    <lineage>
        <taxon>Bacteria</taxon>
        <taxon>Bacillati</taxon>
        <taxon>Actinomycetota</taxon>
        <taxon>Actinomycetes</taxon>
        <taxon>Pseudonocardiales</taxon>
        <taxon>Pseudonocardiaceae</taxon>
        <taxon>Actinokineospora</taxon>
    </lineage>
</organism>
<evidence type="ECO:0000313" key="4">
    <source>
        <dbReference type="EMBL" id="PPK64490.1"/>
    </source>
</evidence>
<dbReference type="Proteomes" id="UP000239203">
    <property type="component" value="Unassembled WGS sequence"/>
</dbReference>
<dbReference type="OrthoDB" id="3674905at2"/>
<feature type="compositionally biased region" description="Polar residues" evidence="2">
    <location>
        <begin position="299"/>
        <end position="309"/>
    </location>
</feature>
<reference evidence="4 5" key="1">
    <citation type="submission" date="2018-02" db="EMBL/GenBank/DDBJ databases">
        <title>Genomic Encyclopedia of Archaeal and Bacterial Type Strains, Phase II (KMG-II): from individual species to whole genera.</title>
        <authorList>
            <person name="Goeker M."/>
        </authorList>
    </citation>
    <scope>NUCLEOTIDE SEQUENCE [LARGE SCALE GENOMIC DNA]</scope>
    <source>
        <strain evidence="4 5">YU 961-1</strain>
    </source>
</reference>
<evidence type="ECO:0000259" key="3">
    <source>
        <dbReference type="Pfam" id="PF00823"/>
    </source>
</evidence>
<dbReference type="InterPro" id="IPR000030">
    <property type="entry name" value="PPE_dom"/>
</dbReference>
<feature type="region of interest" description="Disordered" evidence="2">
    <location>
        <begin position="207"/>
        <end position="351"/>
    </location>
</feature>
<dbReference type="InterPro" id="IPR038332">
    <property type="entry name" value="PPE_sf"/>
</dbReference>
<proteinExistence type="inferred from homology"/>
<evidence type="ECO:0000256" key="2">
    <source>
        <dbReference type="SAM" id="MobiDB-lite"/>
    </source>
</evidence>
<comment type="caution">
    <text evidence="4">The sequence shown here is derived from an EMBL/GenBank/DDBJ whole genome shotgun (WGS) entry which is preliminary data.</text>
</comment>
<feature type="region of interest" description="Disordered" evidence="2">
    <location>
        <begin position="1"/>
        <end position="22"/>
    </location>
</feature>
<keyword evidence="5" id="KW-1185">Reference proteome</keyword>
<comment type="similarity">
    <text evidence="1">Belongs to the mycobacterial PPE family.</text>
</comment>
<feature type="compositionally biased region" description="Low complexity" evidence="2">
    <location>
        <begin position="286"/>
        <end position="296"/>
    </location>
</feature>
<accession>A0A2S6GH14</accession>
<feature type="region of interest" description="Disordered" evidence="2">
    <location>
        <begin position="370"/>
        <end position="403"/>
    </location>
</feature>